<evidence type="ECO:0000313" key="13">
    <source>
        <dbReference type="Proteomes" id="UP000501753"/>
    </source>
</evidence>
<evidence type="ECO:0000259" key="8">
    <source>
        <dbReference type="PROSITE" id="PS50893"/>
    </source>
</evidence>
<dbReference type="SMART" id="SM00382">
    <property type="entry name" value="AAA"/>
    <property type="match status" value="1"/>
</dbReference>
<reference evidence="10 12" key="2">
    <citation type="submission" date="2018-12" db="EMBL/GenBank/DDBJ databases">
        <title>Streptomyces griseoviridis F1-27 complete genome.</title>
        <authorList>
            <person name="Mariita R.M."/>
            <person name="Sello J.K."/>
        </authorList>
    </citation>
    <scope>NUCLEOTIDE SEQUENCE [LARGE SCALE GENOMIC DNA]</scope>
    <source>
        <strain evidence="10 12">F1-27</strain>
    </source>
</reference>
<dbReference type="Gene3D" id="3.40.50.300">
    <property type="entry name" value="P-loop containing nucleotide triphosphate hydrolases"/>
    <property type="match status" value="1"/>
</dbReference>
<dbReference type="InterPro" id="IPR003593">
    <property type="entry name" value="AAA+_ATPase"/>
</dbReference>
<keyword evidence="5 7" id="KW-1133">Transmembrane helix</keyword>
<evidence type="ECO:0000256" key="6">
    <source>
        <dbReference type="ARBA" id="ARBA00023136"/>
    </source>
</evidence>
<feature type="transmembrane region" description="Helical" evidence="7">
    <location>
        <begin position="248"/>
        <end position="275"/>
    </location>
</feature>
<evidence type="ECO:0000256" key="1">
    <source>
        <dbReference type="ARBA" id="ARBA00004651"/>
    </source>
</evidence>
<dbReference type="EMBL" id="CP034687">
    <property type="protein sequence ID" value="AZS89567.1"/>
    <property type="molecule type" value="Genomic_DNA"/>
</dbReference>
<dbReference type="PROSITE" id="PS50929">
    <property type="entry name" value="ABC_TM1F"/>
    <property type="match status" value="1"/>
</dbReference>
<evidence type="ECO:0000256" key="2">
    <source>
        <dbReference type="ARBA" id="ARBA00022692"/>
    </source>
</evidence>
<gene>
    <name evidence="11" type="ORF">DDJ31_00280</name>
    <name evidence="10" type="ORF">ELQ87_38955</name>
</gene>
<sequence>MSLTGVSTGARTAPFRGPAARLLARSLSGAGGPLRRIALWSVLEAGPALASGWALAAALDRGFLAGEPGTGLLWIGLLATLYVVRALAERALFDPLAACVEPMRDALVTAVVDATLSRAVRGAGAYDAAGVSRMTSQVDTVRLVVGALLRTARPLTVTLMATLVGLAALAPVLAAVVAVPLAAALIAFAVSMRSVIRRRRAAVVAEEDVAASTGAVLGAGRDIAALGAVALACGTTGRSARASARASVAVAWAAAARVPIVLLGGQLPLLLVLLAGPTLVEEGAVSAGEVVGASLYVTGSLVPALQLLTGTVAGLWGQLQVVLERLAAATEPCDEPASGTVRGDAPSGGYRIDVDNLTFAYGPHAEPVVRDVRLSVPEGDHLVIVGASGVGKSTLAGLLAGLERPSGGRILLGGRPVADLGTRERPAAVALLPQEAYVFRGTLRDNLRYLAPDADPAAVAASIAAMGLGPVVERLGGVDAVLEDPAAELSSGERQLVAAARTWLSDAPVVILDEATCHLDMRSEAVVEAAFAVRRGTLVVIAHRLASALRGRRVLLLDGTRAVCGTHTELLAAEPGYAALVGHWDGTAPPAGRPDASPVPGE</sequence>
<evidence type="ECO:0000256" key="3">
    <source>
        <dbReference type="ARBA" id="ARBA00022741"/>
    </source>
</evidence>
<dbReference type="GO" id="GO:0016887">
    <property type="term" value="F:ATP hydrolysis activity"/>
    <property type="evidence" value="ECO:0007669"/>
    <property type="project" value="InterPro"/>
</dbReference>
<reference evidence="11 13" key="1">
    <citation type="submission" date="2018-04" db="EMBL/GenBank/DDBJ databases">
        <title>Complete genome sequences of Streptomyces griseoviridis K61 and characterization of antagonistic properties of biological control agents.</title>
        <authorList>
            <person name="Mariita R.M."/>
            <person name="Sello J.K."/>
        </authorList>
    </citation>
    <scope>NUCLEOTIDE SEQUENCE [LARGE SCALE GENOMIC DNA]</scope>
    <source>
        <strain evidence="11 13">K61</strain>
    </source>
</reference>
<evidence type="ECO:0000313" key="11">
    <source>
        <dbReference type="EMBL" id="QCN83597.1"/>
    </source>
</evidence>
<evidence type="ECO:0000313" key="12">
    <source>
        <dbReference type="Proteomes" id="UP000271291"/>
    </source>
</evidence>
<dbReference type="GO" id="GO:0034040">
    <property type="term" value="F:ATPase-coupled lipid transmembrane transporter activity"/>
    <property type="evidence" value="ECO:0007669"/>
    <property type="project" value="TreeGrafter"/>
</dbReference>
<dbReference type="GO" id="GO:0140359">
    <property type="term" value="F:ABC-type transporter activity"/>
    <property type="evidence" value="ECO:0007669"/>
    <property type="project" value="InterPro"/>
</dbReference>
<keyword evidence="4 10" id="KW-0067">ATP-binding</keyword>
<dbReference type="PROSITE" id="PS50893">
    <property type="entry name" value="ABC_TRANSPORTER_2"/>
    <property type="match status" value="1"/>
</dbReference>
<proteinExistence type="predicted"/>
<evidence type="ECO:0000256" key="4">
    <source>
        <dbReference type="ARBA" id="ARBA00022840"/>
    </source>
</evidence>
<organism evidence="10 12">
    <name type="scientific">Streptomyces griseoviridis</name>
    <dbReference type="NCBI Taxonomy" id="45398"/>
    <lineage>
        <taxon>Bacteria</taxon>
        <taxon>Bacillati</taxon>
        <taxon>Actinomycetota</taxon>
        <taxon>Actinomycetes</taxon>
        <taxon>Kitasatosporales</taxon>
        <taxon>Streptomycetaceae</taxon>
        <taxon>Streptomyces</taxon>
    </lineage>
</organism>
<dbReference type="Gene3D" id="1.20.1560.10">
    <property type="entry name" value="ABC transporter type 1, transmembrane domain"/>
    <property type="match status" value="1"/>
</dbReference>
<feature type="domain" description="ABC transmembrane type-1" evidence="9">
    <location>
        <begin position="37"/>
        <end position="307"/>
    </location>
</feature>
<dbReference type="CDD" id="cd03228">
    <property type="entry name" value="ABCC_MRP_Like"/>
    <property type="match status" value="1"/>
</dbReference>
<dbReference type="InterPro" id="IPR011527">
    <property type="entry name" value="ABC1_TM_dom"/>
</dbReference>
<dbReference type="InterPro" id="IPR039421">
    <property type="entry name" value="Type_1_exporter"/>
</dbReference>
<evidence type="ECO:0000259" key="9">
    <source>
        <dbReference type="PROSITE" id="PS50929"/>
    </source>
</evidence>
<feature type="domain" description="ABC transporter" evidence="8">
    <location>
        <begin position="352"/>
        <end position="583"/>
    </location>
</feature>
<dbReference type="InterPro" id="IPR003439">
    <property type="entry name" value="ABC_transporter-like_ATP-bd"/>
</dbReference>
<dbReference type="Proteomes" id="UP000501753">
    <property type="component" value="Chromosome"/>
</dbReference>
<dbReference type="KEGG" id="sgd:ELQ87_38955"/>
<feature type="transmembrane region" description="Helical" evidence="7">
    <location>
        <begin position="157"/>
        <end position="190"/>
    </location>
</feature>
<dbReference type="RefSeq" id="WP_127182336.1">
    <property type="nucleotide sequence ID" value="NZ_CP029078.1"/>
</dbReference>
<name>A0A3S9ZP55_STRGD</name>
<comment type="subcellular location">
    <subcellularLocation>
        <location evidence="1">Cell membrane</location>
        <topology evidence="1">Multi-pass membrane protein</topology>
    </subcellularLocation>
</comment>
<feature type="transmembrane region" description="Helical" evidence="7">
    <location>
        <begin position="37"/>
        <end position="59"/>
    </location>
</feature>
<protein>
    <submittedName>
        <fullName evidence="10">ABC transporter ATP-binding protein</fullName>
    </submittedName>
</protein>
<dbReference type="InterPro" id="IPR027417">
    <property type="entry name" value="P-loop_NTPase"/>
</dbReference>
<dbReference type="Pfam" id="PF00005">
    <property type="entry name" value="ABC_tran"/>
    <property type="match status" value="1"/>
</dbReference>
<dbReference type="EMBL" id="CP029078">
    <property type="protein sequence ID" value="QCN83597.1"/>
    <property type="molecule type" value="Genomic_DNA"/>
</dbReference>
<dbReference type="SUPFAM" id="SSF90123">
    <property type="entry name" value="ABC transporter transmembrane region"/>
    <property type="match status" value="1"/>
</dbReference>
<dbReference type="AlphaFoldDB" id="A0A3S9ZP55"/>
<feature type="transmembrane region" description="Helical" evidence="7">
    <location>
        <begin position="71"/>
        <end position="88"/>
    </location>
</feature>
<dbReference type="OrthoDB" id="9806127at2"/>
<keyword evidence="2 7" id="KW-0812">Transmembrane</keyword>
<dbReference type="PANTHER" id="PTHR24221:SF654">
    <property type="entry name" value="ATP-BINDING CASSETTE SUB-FAMILY B MEMBER 6"/>
    <property type="match status" value="1"/>
</dbReference>
<evidence type="ECO:0000313" key="10">
    <source>
        <dbReference type="EMBL" id="AZS89567.1"/>
    </source>
</evidence>
<dbReference type="InterPro" id="IPR036640">
    <property type="entry name" value="ABC1_TM_sf"/>
</dbReference>
<evidence type="ECO:0000256" key="7">
    <source>
        <dbReference type="SAM" id="Phobius"/>
    </source>
</evidence>
<dbReference type="SUPFAM" id="SSF52540">
    <property type="entry name" value="P-loop containing nucleoside triphosphate hydrolases"/>
    <property type="match status" value="1"/>
</dbReference>
<dbReference type="PANTHER" id="PTHR24221">
    <property type="entry name" value="ATP-BINDING CASSETTE SUB-FAMILY B"/>
    <property type="match status" value="1"/>
</dbReference>
<keyword evidence="3" id="KW-0547">Nucleotide-binding</keyword>
<evidence type="ECO:0000256" key="5">
    <source>
        <dbReference type="ARBA" id="ARBA00022989"/>
    </source>
</evidence>
<keyword evidence="6 7" id="KW-0472">Membrane</keyword>
<accession>A0A3S9ZP55</accession>
<dbReference type="GO" id="GO:0005886">
    <property type="term" value="C:plasma membrane"/>
    <property type="evidence" value="ECO:0007669"/>
    <property type="project" value="UniProtKB-SubCell"/>
</dbReference>
<keyword evidence="13" id="KW-1185">Reference proteome</keyword>
<dbReference type="GO" id="GO:0005524">
    <property type="term" value="F:ATP binding"/>
    <property type="evidence" value="ECO:0007669"/>
    <property type="project" value="UniProtKB-KW"/>
</dbReference>
<dbReference type="Proteomes" id="UP000271291">
    <property type="component" value="Chromosome"/>
</dbReference>